<organism evidence="2 3">
    <name type="scientific">Neptunomonas antarctica</name>
    <dbReference type="NCBI Taxonomy" id="619304"/>
    <lineage>
        <taxon>Bacteria</taxon>
        <taxon>Pseudomonadati</taxon>
        <taxon>Pseudomonadota</taxon>
        <taxon>Gammaproteobacteria</taxon>
        <taxon>Oceanospirillales</taxon>
        <taxon>Oceanospirillaceae</taxon>
        <taxon>Neptunomonas</taxon>
    </lineage>
</organism>
<dbReference type="InterPro" id="IPR012340">
    <property type="entry name" value="NA-bd_OB-fold"/>
</dbReference>
<dbReference type="EMBL" id="FTOE01000008">
    <property type="protein sequence ID" value="SIS94684.1"/>
    <property type="molecule type" value="Genomic_DNA"/>
</dbReference>
<protein>
    <submittedName>
        <fullName evidence="2">Uncharacterized protein</fullName>
    </submittedName>
</protein>
<keyword evidence="1" id="KW-1133">Transmembrane helix</keyword>
<dbReference type="SUPFAM" id="SSF141322">
    <property type="entry name" value="NfeD domain-like"/>
    <property type="match status" value="1"/>
</dbReference>
<name>A0A1N7N8J3_9GAMM</name>
<accession>A0A1N7N8J3</accession>
<dbReference type="GO" id="GO:0005886">
    <property type="term" value="C:plasma membrane"/>
    <property type="evidence" value="ECO:0007669"/>
    <property type="project" value="TreeGrafter"/>
</dbReference>
<dbReference type="STRING" id="619304.SAMN05421760_108135"/>
<evidence type="ECO:0000256" key="1">
    <source>
        <dbReference type="SAM" id="Phobius"/>
    </source>
</evidence>
<keyword evidence="1" id="KW-0812">Transmembrane</keyword>
<evidence type="ECO:0000313" key="2">
    <source>
        <dbReference type="EMBL" id="SIS94684.1"/>
    </source>
</evidence>
<reference evidence="3" key="1">
    <citation type="submission" date="2017-01" db="EMBL/GenBank/DDBJ databases">
        <authorList>
            <person name="Varghese N."/>
            <person name="Submissions S."/>
        </authorList>
    </citation>
    <scope>NUCLEOTIDE SEQUENCE [LARGE SCALE GENOMIC DNA]</scope>
    <source>
        <strain evidence="3">DSM 22306</strain>
    </source>
</reference>
<dbReference type="AlphaFoldDB" id="A0A1N7N8J3"/>
<dbReference type="Proteomes" id="UP000185999">
    <property type="component" value="Unassembled WGS sequence"/>
</dbReference>
<gene>
    <name evidence="2" type="ORF">SAMN05421760_108135</name>
</gene>
<keyword evidence="1" id="KW-0472">Membrane</keyword>
<proteinExistence type="predicted"/>
<dbReference type="PANTHER" id="PTHR33507:SF3">
    <property type="entry name" value="INNER MEMBRANE PROTEIN YBBJ"/>
    <property type="match status" value="1"/>
</dbReference>
<feature type="transmembrane region" description="Helical" evidence="1">
    <location>
        <begin position="6"/>
        <end position="24"/>
    </location>
</feature>
<dbReference type="InterPro" id="IPR052165">
    <property type="entry name" value="Membrane_assoc_protease"/>
</dbReference>
<dbReference type="RefSeq" id="WP_054341115.1">
    <property type="nucleotide sequence ID" value="NZ_FTOE01000008.1"/>
</dbReference>
<feature type="transmembrane region" description="Helical" evidence="1">
    <location>
        <begin position="29"/>
        <end position="47"/>
    </location>
</feature>
<dbReference type="PANTHER" id="PTHR33507">
    <property type="entry name" value="INNER MEMBRANE PROTEIN YBBJ"/>
    <property type="match status" value="1"/>
</dbReference>
<evidence type="ECO:0000313" key="3">
    <source>
        <dbReference type="Proteomes" id="UP000185999"/>
    </source>
</evidence>
<feature type="transmembrane region" description="Helical" evidence="1">
    <location>
        <begin position="53"/>
        <end position="74"/>
    </location>
</feature>
<keyword evidence="3" id="KW-1185">Reference proteome</keyword>
<sequence>MEVTLLYWHWLVFGMLLMAAEIFIPSFTIFWFGLGGIIVAGMLSLNADIALSWQLTVWAVASSVFALLWFRLLLPKMTDRTKAGIAREAIAGETGQVIKAPTEHSRGIVRFTTPVLGDDEWEFICSTDVVLGDRVFIKELSGNTLLVDKR</sequence>
<dbReference type="Gene3D" id="2.40.50.140">
    <property type="entry name" value="Nucleic acid-binding proteins"/>
    <property type="match status" value="1"/>
</dbReference>
<dbReference type="OrthoDB" id="8536525at2"/>